<dbReference type="RefSeq" id="WP_179545043.1">
    <property type="nucleotide sequence ID" value="NZ_CP060009.1"/>
</dbReference>
<gene>
    <name evidence="1" type="ORF">HNQ25_14395</name>
</gene>
<proteinExistence type="predicted"/>
<protein>
    <recommendedName>
        <fullName evidence="3">Apea-like HEPN domain-containing protein</fullName>
    </recommendedName>
</protein>
<dbReference type="Proteomes" id="UP000515254">
    <property type="component" value="Chromosome"/>
</dbReference>
<name>A0ABX6SIF3_9PSED</name>
<sequence>MKHYQDTETGQIYAFEDDINPFELNCRNIPKTLSDNVREKPSELHVWHQGDWICLVGAPPAYKPPISSIPAYNPAWIAFLHPYSAVHCDENSGLNITLDQVNENSYDGKKLAEVVATLALDVGRGVPALISYDGAVAIPQCDDFPSKIDGVNKLNEILCSILLGGIHVEVLHPESMAVGALQEDLTLFSFTPSFHSQLRHNWASITDRLAPLTMPRVLVVADLKAAYRQGKSVIESIPSLSPFFLLNGYTAMTYRNSSDALNNLWIVVEQLTAYIWSERYIKNKNSFPRRVARCHEHVNRHIKNIWAKHQILRLSKIITKSCHIILTQARNKRNNLAHGGTEADMQSVGELWKTLPELLEVASGIGALGMRALQGGDQNNWASPPKANFDDWTELASKL</sequence>
<dbReference type="EMBL" id="CP060009">
    <property type="protein sequence ID" value="QNG99499.1"/>
    <property type="molecule type" value="Genomic_DNA"/>
</dbReference>
<reference evidence="1 2" key="1">
    <citation type="journal article" date="2020" name="Microbiol. Resour. Announc.">
        <title>Complete genome sequences of four natural Pseudomonas isolates that catabolize a wide range of aromatic compounds relevant to lignin valorization.</title>
        <authorList>
            <person name="Hatmaker E.A."/>
            <person name="Presley G."/>
            <person name="Cannon O."/>
            <person name="Guss A.M."/>
            <person name="Elkins J.G."/>
        </authorList>
    </citation>
    <scope>NUCLEOTIDE SEQUENCE [LARGE SCALE GENOMIC DNA]</scope>
    <source>
        <strain evidence="1 2">B10D7D</strain>
    </source>
</reference>
<evidence type="ECO:0000313" key="1">
    <source>
        <dbReference type="EMBL" id="QNG99499.1"/>
    </source>
</evidence>
<organism evidence="1 2">
    <name type="scientific">Pseudomonas sediminis</name>
    <dbReference type="NCBI Taxonomy" id="1691904"/>
    <lineage>
        <taxon>Bacteria</taxon>
        <taxon>Pseudomonadati</taxon>
        <taxon>Pseudomonadota</taxon>
        <taxon>Gammaproteobacteria</taxon>
        <taxon>Pseudomonadales</taxon>
        <taxon>Pseudomonadaceae</taxon>
        <taxon>Pseudomonas</taxon>
    </lineage>
</organism>
<keyword evidence="2" id="KW-1185">Reference proteome</keyword>
<accession>A0ABX6SIF3</accession>
<evidence type="ECO:0000313" key="2">
    <source>
        <dbReference type="Proteomes" id="UP000515254"/>
    </source>
</evidence>
<evidence type="ECO:0008006" key="3">
    <source>
        <dbReference type="Google" id="ProtNLM"/>
    </source>
</evidence>